<keyword evidence="3" id="KW-0732">Signal</keyword>
<dbReference type="InterPro" id="IPR046959">
    <property type="entry name" value="PRK1-6/SRF4-like"/>
</dbReference>
<dbReference type="PANTHER" id="PTHR48007:SF78">
    <property type="entry name" value="OS03G0397700 PROTEIN"/>
    <property type="match status" value="1"/>
</dbReference>
<feature type="domain" description="Leucine-rich repeat-containing N-terminal plant-type" evidence="4">
    <location>
        <begin position="25"/>
        <end position="65"/>
    </location>
</feature>
<dbReference type="OMA" id="SIMIMNI"/>
<dbReference type="STRING" id="4537.A0A0E0LNE3"/>
<dbReference type="Gramene" id="OPUNC07G20960.1">
    <property type="protein sequence ID" value="OPUNC07G20960.1"/>
    <property type="gene ID" value="OPUNC07G20960"/>
</dbReference>
<dbReference type="Proteomes" id="UP000026962">
    <property type="component" value="Chromosome 7"/>
</dbReference>
<dbReference type="Pfam" id="PF08263">
    <property type="entry name" value="LRRNT_2"/>
    <property type="match status" value="1"/>
</dbReference>
<evidence type="ECO:0000256" key="3">
    <source>
        <dbReference type="SAM" id="SignalP"/>
    </source>
</evidence>
<keyword evidence="1" id="KW-0433">Leucine-rich repeat</keyword>
<keyword evidence="6" id="KW-1185">Reference proteome</keyword>
<keyword evidence="2" id="KW-0677">Repeat</keyword>
<evidence type="ECO:0000259" key="4">
    <source>
        <dbReference type="Pfam" id="PF08263"/>
    </source>
</evidence>
<name>A0A0E0LNE3_ORYPU</name>
<evidence type="ECO:0000256" key="1">
    <source>
        <dbReference type="ARBA" id="ARBA00022614"/>
    </source>
</evidence>
<dbReference type="EnsemblPlants" id="OPUNC07G20960.1">
    <property type="protein sequence ID" value="OPUNC07G20960.1"/>
    <property type="gene ID" value="OPUNC07G20960"/>
</dbReference>
<evidence type="ECO:0000313" key="6">
    <source>
        <dbReference type="Proteomes" id="UP000026962"/>
    </source>
</evidence>
<feature type="signal peptide" evidence="3">
    <location>
        <begin position="1"/>
        <end position="21"/>
    </location>
</feature>
<organism evidence="5">
    <name type="scientific">Oryza punctata</name>
    <name type="common">Red rice</name>
    <dbReference type="NCBI Taxonomy" id="4537"/>
    <lineage>
        <taxon>Eukaryota</taxon>
        <taxon>Viridiplantae</taxon>
        <taxon>Streptophyta</taxon>
        <taxon>Embryophyta</taxon>
        <taxon>Tracheophyta</taxon>
        <taxon>Spermatophyta</taxon>
        <taxon>Magnoliopsida</taxon>
        <taxon>Liliopsida</taxon>
        <taxon>Poales</taxon>
        <taxon>Poaceae</taxon>
        <taxon>BOP clade</taxon>
        <taxon>Oryzoideae</taxon>
        <taxon>Oryzeae</taxon>
        <taxon>Oryzinae</taxon>
        <taxon>Oryza</taxon>
    </lineage>
</organism>
<proteinExistence type="predicted"/>
<dbReference type="eggNOG" id="ENOG502QRHD">
    <property type="taxonomic scope" value="Eukaryota"/>
</dbReference>
<evidence type="ECO:0000256" key="2">
    <source>
        <dbReference type="ARBA" id="ARBA00022737"/>
    </source>
</evidence>
<dbReference type="PANTHER" id="PTHR48007">
    <property type="entry name" value="LEUCINE-RICH REPEAT RECEPTOR-LIKE PROTEIN KINASE PXC1"/>
    <property type="match status" value="1"/>
</dbReference>
<sequence>MAVATRAVMLFLAATLSGVSANTDSDDVNALNVLYTSMNSPSQLTNWVSQNGDPCGQSWLGITCSGSRVTTIKLSGMGLNGTLGYNMNLLTALVELLV</sequence>
<evidence type="ECO:0000313" key="5">
    <source>
        <dbReference type="EnsemblPlants" id="OPUNC07G20960.1"/>
    </source>
</evidence>
<dbReference type="InterPro" id="IPR013210">
    <property type="entry name" value="LRR_N_plant-typ"/>
</dbReference>
<protein>
    <recommendedName>
        <fullName evidence="4">Leucine-rich repeat-containing N-terminal plant-type domain-containing protein</fullName>
    </recommendedName>
</protein>
<accession>A0A0E0LNE3</accession>
<feature type="chain" id="PRO_5002366715" description="Leucine-rich repeat-containing N-terminal plant-type domain-containing protein" evidence="3">
    <location>
        <begin position="22"/>
        <end position="98"/>
    </location>
</feature>
<reference evidence="5" key="2">
    <citation type="submission" date="2018-05" db="EMBL/GenBank/DDBJ databases">
        <title>OpunRS2 (Oryza punctata Reference Sequence Version 2).</title>
        <authorList>
            <person name="Zhang J."/>
            <person name="Kudrna D."/>
            <person name="Lee S."/>
            <person name="Talag J."/>
            <person name="Welchert J."/>
            <person name="Wing R.A."/>
        </authorList>
    </citation>
    <scope>NUCLEOTIDE SEQUENCE [LARGE SCALE GENOMIC DNA]</scope>
</reference>
<dbReference type="Gene3D" id="3.80.10.10">
    <property type="entry name" value="Ribonuclease Inhibitor"/>
    <property type="match status" value="1"/>
</dbReference>
<dbReference type="AlphaFoldDB" id="A0A0E0LNE3"/>
<dbReference type="HOGENOM" id="CLU_2390334_0_0_1"/>
<dbReference type="InterPro" id="IPR032675">
    <property type="entry name" value="LRR_dom_sf"/>
</dbReference>
<reference evidence="5" key="1">
    <citation type="submission" date="2015-04" db="UniProtKB">
        <authorList>
            <consortium name="EnsemblPlants"/>
        </authorList>
    </citation>
    <scope>IDENTIFICATION</scope>
</reference>